<keyword evidence="3" id="KW-0804">Transcription</keyword>
<dbReference type="InterPro" id="IPR041499">
    <property type="entry name" value="Tfc1/Sfc1_N"/>
</dbReference>
<dbReference type="FunFam" id="3.30.200.160:FF:000002">
    <property type="entry name" value="Transcription factor IIIC, subunit 5"/>
    <property type="match status" value="1"/>
</dbReference>
<dbReference type="InterPro" id="IPR042536">
    <property type="entry name" value="TFIIIC_tauA_Sfc1"/>
</dbReference>
<evidence type="ECO:0000256" key="4">
    <source>
        <dbReference type="ARBA" id="ARBA00023242"/>
    </source>
</evidence>
<dbReference type="STRING" id="3988.B9SSY8"/>
<comment type="subcellular location">
    <subcellularLocation>
        <location evidence="1">Nucleus</location>
    </subcellularLocation>
</comment>
<organism evidence="8 9">
    <name type="scientific">Ricinus communis</name>
    <name type="common">Castor bean</name>
    <dbReference type="NCBI Taxonomy" id="3988"/>
    <lineage>
        <taxon>Eukaryota</taxon>
        <taxon>Viridiplantae</taxon>
        <taxon>Streptophyta</taxon>
        <taxon>Embryophyta</taxon>
        <taxon>Tracheophyta</taxon>
        <taxon>Spermatophyta</taxon>
        <taxon>Magnoliopsida</taxon>
        <taxon>eudicotyledons</taxon>
        <taxon>Gunneridae</taxon>
        <taxon>Pentapetalae</taxon>
        <taxon>rosids</taxon>
        <taxon>fabids</taxon>
        <taxon>Malpighiales</taxon>
        <taxon>Euphorbiaceae</taxon>
        <taxon>Acalyphoideae</taxon>
        <taxon>Acalypheae</taxon>
        <taxon>Ricinus</taxon>
    </lineage>
</organism>
<evidence type="ECO:0008006" key="10">
    <source>
        <dbReference type="Google" id="ProtNLM"/>
    </source>
</evidence>
<dbReference type="GO" id="GO:0006384">
    <property type="term" value="P:transcription initiation at RNA polymerase III promoter"/>
    <property type="evidence" value="ECO:0007669"/>
    <property type="project" value="InterPro"/>
</dbReference>
<reference evidence="9" key="1">
    <citation type="journal article" date="2010" name="Nat. Biotechnol.">
        <title>Draft genome sequence of the oilseed species Ricinus communis.</title>
        <authorList>
            <person name="Chan A.P."/>
            <person name="Crabtree J."/>
            <person name="Zhao Q."/>
            <person name="Lorenzi H."/>
            <person name="Orvis J."/>
            <person name="Puiu D."/>
            <person name="Melake-Berhan A."/>
            <person name="Jones K.M."/>
            <person name="Redman J."/>
            <person name="Chen G."/>
            <person name="Cahoon E.B."/>
            <person name="Gedil M."/>
            <person name="Stanke M."/>
            <person name="Haas B.J."/>
            <person name="Wortman J.R."/>
            <person name="Fraser-Liggett C.M."/>
            <person name="Ravel J."/>
            <person name="Rabinowicz P.D."/>
        </authorList>
    </citation>
    <scope>NUCLEOTIDE SEQUENCE [LARGE SCALE GENOMIC DNA]</scope>
    <source>
        <strain evidence="9">cv. Hale</strain>
    </source>
</reference>
<accession>B9SSY8</accession>
<name>B9SSY8_RICCO</name>
<dbReference type="PANTHER" id="PTHR13230">
    <property type="entry name" value="GENERAL TRANSCRIPTION FACTOR IIIC, POLYPEPTIDE 5"/>
    <property type="match status" value="1"/>
</dbReference>
<dbReference type="Pfam" id="PF17682">
    <property type="entry name" value="Tau95_N"/>
    <property type="match status" value="1"/>
</dbReference>
<feature type="compositionally biased region" description="Acidic residues" evidence="5">
    <location>
        <begin position="514"/>
        <end position="540"/>
    </location>
</feature>
<feature type="domain" description="Transcription factor IIIC subunit 5 HTH" evidence="6">
    <location>
        <begin position="159"/>
        <end position="301"/>
    </location>
</feature>
<gene>
    <name evidence="8" type="ORF">RCOM_1268890</name>
</gene>
<dbReference type="GO" id="GO:0003677">
    <property type="term" value="F:DNA binding"/>
    <property type="evidence" value="ECO:0007669"/>
    <property type="project" value="UniProtKB-KW"/>
</dbReference>
<evidence type="ECO:0000256" key="5">
    <source>
        <dbReference type="SAM" id="MobiDB-lite"/>
    </source>
</evidence>
<protein>
    <recommendedName>
        <fullName evidence="10">Transcription factor IIIC subunit 5 HTH domain-containing protein</fullName>
    </recommendedName>
</protein>
<dbReference type="Pfam" id="PF09734">
    <property type="entry name" value="Tau95"/>
    <property type="match status" value="1"/>
</dbReference>
<dbReference type="eggNOG" id="KOG2473">
    <property type="taxonomic scope" value="Eukaryota"/>
</dbReference>
<evidence type="ECO:0000256" key="3">
    <source>
        <dbReference type="ARBA" id="ARBA00023163"/>
    </source>
</evidence>
<feature type="region of interest" description="Disordered" evidence="5">
    <location>
        <begin position="502"/>
        <end position="540"/>
    </location>
</feature>
<dbReference type="InterPro" id="IPR019136">
    <property type="entry name" value="TF_IIIC_su-5_HTH"/>
</dbReference>
<evidence type="ECO:0000256" key="1">
    <source>
        <dbReference type="ARBA" id="ARBA00004123"/>
    </source>
</evidence>
<dbReference type="GO" id="GO:0000127">
    <property type="term" value="C:transcription factor TFIIIC complex"/>
    <property type="evidence" value="ECO:0000318"/>
    <property type="project" value="GO_Central"/>
</dbReference>
<dbReference type="InterPro" id="IPR040454">
    <property type="entry name" value="TF_IIIC_Tfc1/Sfc1"/>
</dbReference>
<evidence type="ECO:0000259" key="6">
    <source>
        <dbReference type="Pfam" id="PF09734"/>
    </source>
</evidence>
<dbReference type="AlphaFoldDB" id="B9SSY8"/>
<keyword evidence="4" id="KW-0539">Nucleus</keyword>
<feature type="domain" description="Transcription factor IIIC subunit Tfc1/Sfc1 triple barrel" evidence="7">
    <location>
        <begin position="20"/>
        <end position="119"/>
    </location>
</feature>
<proteinExistence type="predicted"/>
<dbReference type="Proteomes" id="UP000008311">
    <property type="component" value="Unassembled WGS sequence"/>
</dbReference>
<dbReference type="Gene3D" id="3.30.200.160">
    <property type="entry name" value="TFIIIC, subcomplex tauA, subunit Sfc1, barrel domain"/>
    <property type="match status" value="1"/>
</dbReference>
<dbReference type="GO" id="GO:0005634">
    <property type="term" value="C:nucleus"/>
    <property type="evidence" value="ECO:0007669"/>
    <property type="project" value="UniProtKB-SubCell"/>
</dbReference>
<dbReference type="PANTHER" id="PTHR13230:SF5">
    <property type="entry name" value="GENERAL TRANSCRIPTION FACTOR 3C POLYPEPTIDE 5"/>
    <property type="match status" value="1"/>
</dbReference>
<dbReference type="InParanoid" id="B9SSY8"/>
<evidence type="ECO:0000313" key="8">
    <source>
        <dbReference type="EMBL" id="EEF33291.1"/>
    </source>
</evidence>
<dbReference type="EMBL" id="EQ974119">
    <property type="protein sequence ID" value="EEF33291.1"/>
    <property type="molecule type" value="Genomic_DNA"/>
</dbReference>
<keyword evidence="9" id="KW-1185">Reference proteome</keyword>
<evidence type="ECO:0000259" key="7">
    <source>
        <dbReference type="Pfam" id="PF17682"/>
    </source>
</evidence>
<evidence type="ECO:0000313" key="9">
    <source>
        <dbReference type="Proteomes" id="UP000008311"/>
    </source>
</evidence>
<dbReference type="FunCoup" id="B9SSY8">
    <property type="interactions" value="2641"/>
</dbReference>
<evidence type="ECO:0000256" key="2">
    <source>
        <dbReference type="ARBA" id="ARBA00023125"/>
    </source>
</evidence>
<keyword evidence="2" id="KW-0238">DNA-binding</keyword>
<sequence length="540" mass="61788">MGVIKEGEASGIIPSNEAFAVHYPGYPSSISRAIQTLGGTDAILKARTSQSNKLELYFRPEDPYSHPAFGELRACNNLLLKISKKKKKTNSQCQTELSADVVARIPEAYHFDGMVDYQHVVAVHADAAAQKRKRNWTQMEEPHFDKAGLMDLDQEDVMILVPPHFTSKDMPVNLALKATSIPSSKKIQEEAVENHIELHLTFVQIPKEINWKLFIAQGTELWGWQIAVSELFDERPIWPKDALTGRLLVKNLKFTHQTLRRLLLAVAYYFSGGPFLRFWIRKGYDPRKDPDSRIYQRIDFRVPPPLRSFSDANAAKGLKHKWEDLCKFQVFPYKFQTSLQLCELDDDYIQQEIKKPPKQTTCTYGTGWFLQQVHDSFRHRVMVRFLSVYPKSGAAKLLKAASEDFEKSKRACIYKEVLKSDQVERQKINKGILSDKANENQINVAEGEADDIEADDPEEELDADEALDLAGEDDETSLQSHSYLENNSKSYLQELFDSFPSADPTIGDRIQDADISDEEYQIFEQDDDEDYLDDDDEDDD</sequence>